<proteinExistence type="predicted"/>
<dbReference type="Pfam" id="PF13560">
    <property type="entry name" value="HTH_31"/>
    <property type="match status" value="1"/>
</dbReference>
<evidence type="ECO:0000313" key="2">
    <source>
        <dbReference type="Proteomes" id="UP001500218"/>
    </source>
</evidence>
<evidence type="ECO:0008006" key="3">
    <source>
        <dbReference type="Google" id="ProtNLM"/>
    </source>
</evidence>
<reference evidence="1 2" key="1">
    <citation type="journal article" date="2019" name="Int. J. Syst. Evol. Microbiol.">
        <title>The Global Catalogue of Microorganisms (GCM) 10K type strain sequencing project: providing services to taxonomists for standard genome sequencing and annotation.</title>
        <authorList>
            <consortium name="The Broad Institute Genomics Platform"/>
            <consortium name="The Broad Institute Genome Sequencing Center for Infectious Disease"/>
            <person name="Wu L."/>
            <person name="Ma J."/>
        </authorList>
    </citation>
    <scope>NUCLEOTIDE SEQUENCE [LARGE SCALE GENOMIC DNA]</scope>
    <source>
        <strain evidence="1 2">JCM 13250</strain>
    </source>
</reference>
<keyword evidence="2" id="KW-1185">Reference proteome</keyword>
<accession>A0ABN2M3M3</accession>
<evidence type="ECO:0000313" key="1">
    <source>
        <dbReference type="EMBL" id="GAA1808100.1"/>
    </source>
</evidence>
<name>A0ABN2M3M3_9ACTN</name>
<organism evidence="1 2">
    <name type="scientific">Luedemannella flava</name>
    <dbReference type="NCBI Taxonomy" id="349316"/>
    <lineage>
        <taxon>Bacteria</taxon>
        <taxon>Bacillati</taxon>
        <taxon>Actinomycetota</taxon>
        <taxon>Actinomycetes</taxon>
        <taxon>Micromonosporales</taxon>
        <taxon>Micromonosporaceae</taxon>
        <taxon>Luedemannella</taxon>
    </lineage>
</organism>
<sequence length="398" mass="42589">MARTVDPRFAERMRDLLAERAVSYRVLAARTYYAKTYLHALATGAKSPTLEAAARIDDALAADGELVGYINEPAGSDGAAASRDSARLVELLCGGQVVDALDAAALGAHQLSVDYLSSPPDEMLRQATQLRRTAMAVLPRLHGRARAAEETDLLLALGHMSGVLAYAALDLGDAAAAAGHARAAWQCADTIDHHGLRAWVRGTQSLICRFGSGYGKALTYARDGMHYAHDGAAQARLLCGQAQSHANIGDGPAARRELTAAADAHGREHTPADGLFGFSAAKLAYYSGSTLIWLDHRDDAEHAQTESLRAIGLWEVSDPHERSMGDEALARVYLATARLQLHQLEGAVAALAPILDLPEDRKLSWIGKRLARIAEILAAAPYTNDPVARELGERIHAF</sequence>
<comment type="caution">
    <text evidence="1">The sequence shown here is derived from an EMBL/GenBank/DDBJ whole genome shotgun (WGS) entry which is preliminary data.</text>
</comment>
<dbReference type="Proteomes" id="UP001500218">
    <property type="component" value="Unassembled WGS sequence"/>
</dbReference>
<dbReference type="RefSeq" id="WP_344131994.1">
    <property type="nucleotide sequence ID" value="NZ_BAAALT010000090.1"/>
</dbReference>
<protein>
    <recommendedName>
        <fullName evidence="3">XRE family transcriptional regulator</fullName>
    </recommendedName>
</protein>
<dbReference type="EMBL" id="BAAALT010000090">
    <property type="protein sequence ID" value="GAA1808100.1"/>
    <property type="molecule type" value="Genomic_DNA"/>
</dbReference>
<gene>
    <name evidence="1" type="ORF">GCM10009682_32380</name>
</gene>